<evidence type="ECO:0000256" key="8">
    <source>
        <dbReference type="SAM" id="SignalP"/>
    </source>
</evidence>
<evidence type="ECO:0000256" key="4">
    <source>
        <dbReference type="ARBA" id="ARBA00023136"/>
    </source>
</evidence>
<dbReference type="AlphaFoldDB" id="A0A0A2E3H2"/>
<feature type="signal peptide" evidence="8">
    <location>
        <begin position="1"/>
        <end position="22"/>
    </location>
</feature>
<dbReference type="Proteomes" id="UP000030103">
    <property type="component" value="Unassembled WGS sequence"/>
</dbReference>
<evidence type="ECO:0000313" key="10">
    <source>
        <dbReference type="EMBL" id="SUB88120.1"/>
    </source>
</evidence>
<keyword evidence="3 8" id="KW-0732">Signal</keyword>
<protein>
    <submittedName>
        <fullName evidence="10">Fimbrillin-A associated anchor proteins Mfa1 and Mfa2</fullName>
    </submittedName>
</protein>
<keyword evidence="7" id="KW-0449">Lipoprotein</keyword>
<feature type="chain" id="PRO_5036291210" evidence="8">
    <location>
        <begin position="23"/>
        <end position="310"/>
    </location>
</feature>
<dbReference type="Gene3D" id="2.60.40.2100">
    <property type="match status" value="1"/>
</dbReference>
<dbReference type="EMBL" id="UGTF01000002">
    <property type="protein sequence ID" value="SUB88120.1"/>
    <property type="molecule type" value="Genomic_DNA"/>
</dbReference>
<evidence type="ECO:0000256" key="7">
    <source>
        <dbReference type="ARBA" id="ARBA00023288"/>
    </source>
</evidence>
<proteinExistence type="inferred from homology"/>
<evidence type="ECO:0000256" key="3">
    <source>
        <dbReference type="ARBA" id="ARBA00022729"/>
    </source>
</evidence>
<dbReference type="eggNOG" id="ENOG50347QT">
    <property type="taxonomic scope" value="Bacteria"/>
</dbReference>
<gene>
    <name evidence="9" type="ORF">HQ47_08255</name>
    <name evidence="10" type="ORF">NCTC11632_00181</name>
</gene>
<evidence type="ECO:0000313" key="11">
    <source>
        <dbReference type="Proteomes" id="UP000030103"/>
    </source>
</evidence>
<evidence type="ECO:0000313" key="12">
    <source>
        <dbReference type="Proteomes" id="UP000254156"/>
    </source>
</evidence>
<accession>A0A0A2E3H2</accession>
<comment type="subcellular location">
    <subcellularLocation>
        <location evidence="1">Cell outer membrane</location>
    </subcellularLocation>
</comment>
<evidence type="ECO:0000256" key="6">
    <source>
        <dbReference type="ARBA" id="ARBA00023237"/>
    </source>
</evidence>
<dbReference type="InterPro" id="IPR014941">
    <property type="entry name" value="FimB/Mfa2/Mfa3"/>
</dbReference>
<comment type="similarity">
    <text evidence="2">Belongs to the bacteroidetes fimbrillin superfamily. FimB/Mfa2 family.</text>
</comment>
<dbReference type="EMBL" id="JRFA01000023">
    <property type="protein sequence ID" value="KGN73438.1"/>
    <property type="molecule type" value="Genomic_DNA"/>
</dbReference>
<sequence>MYCTKKYSLLLSLLMVCFTIFSCIKEDLSDCSHPFNVRIRALDADQQDITASGEVKRAIVFVFDEKGKQVDRIEMDENDITHRKPIRVNYSGTKTLTFVAWANFSEYMYEQFKATEKIEDIVLKLQSQNGVAEMAPNLFQGSLTADIIYGGVTDGSDKTIDIQHKTAQVRIVVRGYQEWMKNKESEKRTAIVPFDIKGNGIEVGETFDSYSATGELMGKKIKYHPVGREDRSGNFLTDVFSIYPTSDNMPLDISFFVKGENKLTVNKDSKGKLLIPQPGRMLNVLIDLKANLEVSVVVSPWNEVHQFVWY</sequence>
<dbReference type="STRING" id="28115.HQ47_08255"/>
<evidence type="ECO:0000256" key="5">
    <source>
        <dbReference type="ARBA" id="ARBA00023139"/>
    </source>
</evidence>
<organism evidence="9 11">
    <name type="scientific">Porphyromonas macacae</name>
    <dbReference type="NCBI Taxonomy" id="28115"/>
    <lineage>
        <taxon>Bacteria</taxon>
        <taxon>Pseudomonadati</taxon>
        <taxon>Bacteroidota</taxon>
        <taxon>Bacteroidia</taxon>
        <taxon>Bacteroidales</taxon>
        <taxon>Porphyromonadaceae</taxon>
        <taxon>Porphyromonas</taxon>
    </lineage>
</organism>
<dbReference type="Pfam" id="PF08842">
    <property type="entry name" value="Mfa2"/>
    <property type="match status" value="1"/>
</dbReference>
<name>A0A0A2E3H2_9PORP</name>
<evidence type="ECO:0000256" key="1">
    <source>
        <dbReference type="ARBA" id="ARBA00004442"/>
    </source>
</evidence>
<dbReference type="PROSITE" id="PS51257">
    <property type="entry name" value="PROKAR_LIPOPROTEIN"/>
    <property type="match status" value="1"/>
</dbReference>
<dbReference type="Proteomes" id="UP000254156">
    <property type="component" value="Unassembled WGS sequence"/>
</dbReference>
<keyword evidence="6" id="KW-0998">Cell outer membrane</keyword>
<reference evidence="9 11" key="1">
    <citation type="submission" date="2014-09" db="EMBL/GenBank/DDBJ databases">
        <title>Draft Genome Sequence of Porphyromonas macacae COT-192_OH2859.</title>
        <authorList>
            <person name="Wallis C."/>
            <person name="Deusch O."/>
            <person name="O'Flynn C."/>
            <person name="Davis I."/>
            <person name="Horsfall A."/>
            <person name="Kirkwood N."/>
            <person name="Harris S."/>
            <person name="Eisen J.A."/>
            <person name="Coil D.A."/>
            <person name="Darling A.E."/>
            <person name="Jospin G."/>
            <person name="Alexiev A."/>
        </authorList>
    </citation>
    <scope>NUCLEOTIDE SEQUENCE [LARGE SCALE GENOMIC DNA]</scope>
    <source>
        <strain evidence="11">COT-192 OH2859</strain>
        <strain evidence="9">COT-192_OH2859</strain>
    </source>
</reference>
<evidence type="ECO:0000313" key="9">
    <source>
        <dbReference type="EMBL" id="KGN73438.1"/>
    </source>
</evidence>
<dbReference type="GO" id="GO:0009279">
    <property type="term" value="C:cell outer membrane"/>
    <property type="evidence" value="ECO:0007669"/>
    <property type="project" value="UniProtKB-SubCell"/>
</dbReference>
<evidence type="ECO:0000256" key="2">
    <source>
        <dbReference type="ARBA" id="ARBA00007248"/>
    </source>
</evidence>
<reference evidence="10 12" key="2">
    <citation type="submission" date="2018-06" db="EMBL/GenBank/DDBJ databases">
        <authorList>
            <consortium name="Pathogen Informatics"/>
            <person name="Doyle S."/>
        </authorList>
    </citation>
    <scope>NUCLEOTIDE SEQUENCE [LARGE SCALE GENOMIC DNA]</scope>
    <source>
        <strain evidence="10 12">NCTC11632</strain>
    </source>
</reference>
<keyword evidence="11" id="KW-1185">Reference proteome</keyword>
<keyword evidence="4" id="KW-0472">Membrane</keyword>
<dbReference type="RefSeq" id="WP_025004388.1">
    <property type="nucleotide sequence ID" value="NZ_JRFA01000023.1"/>
</dbReference>
<keyword evidence="5" id="KW-0564">Palmitate</keyword>